<keyword evidence="1" id="KW-0472">Membrane</keyword>
<feature type="transmembrane region" description="Helical" evidence="1">
    <location>
        <begin position="231"/>
        <end position="252"/>
    </location>
</feature>
<keyword evidence="3" id="KW-1185">Reference proteome</keyword>
<dbReference type="AlphaFoldDB" id="A0A5M3WJN3"/>
<comment type="caution">
    <text evidence="2">The sequence shown here is derived from an EMBL/GenBank/DDBJ whole genome shotgun (WGS) entry which is preliminary data.</text>
</comment>
<dbReference type="EMBL" id="BLAE01000015">
    <property type="protein sequence ID" value="GES09415.1"/>
    <property type="molecule type" value="Genomic_DNA"/>
</dbReference>
<protein>
    <submittedName>
        <fullName evidence="2">Uncharacterized protein</fullName>
    </submittedName>
</protein>
<keyword evidence="1" id="KW-1133">Transmembrane helix</keyword>
<evidence type="ECO:0000313" key="3">
    <source>
        <dbReference type="Proteomes" id="UP000331127"/>
    </source>
</evidence>
<evidence type="ECO:0000256" key="1">
    <source>
        <dbReference type="SAM" id="Phobius"/>
    </source>
</evidence>
<feature type="transmembrane region" description="Helical" evidence="1">
    <location>
        <begin position="258"/>
        <end position="277"/>
    </location>
</feature>
<feature type="transmembrane region" description="Helical" evidence="1">
    <location>
        <begin position="298"/>
        <end position="316"/>
    </location>
</feature>
<feature type="transmembrane region" description="Helical" evidence="1">
    <location>
        <begin position="141"/>
        <end position="158"/>
    </location>
</feature>
<feature type="transmembrane region" description="Helical" evidence="1">
    <location>
        <begin position="78"/>
        <end position="97"/>
    </location>
</feature>
<keyword evidence="1" id="KW-0812">Transmembrane</keyword>
<proteinExistence type="predicted"/>
<sequence length="614" mass="66493">MAGWDRSFRCVRRYGGAALRSRPVLSDGFWRIIRIGLVGLVLAAAVAGLVLGDAWLWVAVEWSPPAFAGFYTRGGFDTWTTVALLVAALVKAAFLWLILRAPAPGPLDRRAKALRRLLYLAVAYILVLWFPIALLPDAVDAAFLLALWTAIDVLYLLVIRWRSRMLRAAAGVLFAVELAGMANELLDELDLPELGSGGIVGLGLMLGGMAAIIITVVGQRRDGRWSRGTQVAGWLSVGFYVLVSPLNILLGMIFSDGLAMPVMIDAVGLVSTVWIAATARELPAEGRPADLPPARRRMIRVAVAAVAVLLIIPLLHPEQTPHLTYTGWSMDCYDRPSFGDLKPEERDAAFLCRARSTDSGVPPMFPDSLSDQEILAYGRALCRTKDGDEQKAILTRAGSERPAWGADLWDLVYICPEIVGATHPELLRSTTETEAANTAYIAEQNAKCRDPWPRTKGVVQATANYFLFVDGDPGYLVHDPEDEAADEAAEQATDKMYDDSALIGVAGSAALIGHIDDVVDLCLTVKAFRTAPPPRTAGWDQVNEVPIVSRSGRLTVPEMGEGGDVGAGAPMPNLAIAGKGRYRLRVYVRIGDAGEEHLVVVFPGASRKRLKLKP</sequence>
<accession>A0A5M3WJN3</accession>
<feature type="transmembrane region" description="Helical" evidence="1">
    <location>
        <begin position="32"/>
        <end position="58"/>
    </location>
</feature>
<feature type="transmembrane region" description="Helical" evidence="1">
    <location>
        <begin position="165"/>
        <end position="182"/>
    </location>
</feature>
<reference evidence="2 3" key="1">
    <citation type="submission" date="2019-10" db="EMBL/GenBank/DDBJ databases">
        <title>Whole genome shotgun sequence of Acrocarpospora macrocephala NBRC 16266.</title>
        <authorList>
            <person name="Ichikawa N."/>
            <person name="Kimura A."/>
            <person name="Kitahashi Y."/>
            <person name="Komaki H."/>
            <person name="Oguchi A."/>
        </authorList>
    </citation>
    <scope>NUCLEOTIDE SEQUENCE [LARGE SCALE GENOMIC DNA]</scope>
    <source>
        <strain evidence="2 3">NBRC 16266</strain>
    </source>
</reference>
<feature type="transmembrane region" description="Helical" evidence="1">
    <location>
        <begin position="194"/>
        <end position="219"/>
    </location>
</feature>
<gene>
    <name evidence="2" type="ORF">Amac_030110</name>
</gene>
<evidence type="ECO:0000313" key="2">
    <source>
        <dbReference type="EMBL" id="GES09415.1"/>
    </source>
</evidence>
<name>A0A5M3WJN3_9ACTN</name>
<dbReference type="Proteomes" id="UP000331127">
    <property type="component" value="Unassembled WGS sequence"/>
</dbReference>
<feature type="transmembrane region" description="Helical" evidence="1">
    <location>
        <begin position="117"/>
        <end position="135"/>
    </location>
</feature>
<organism evidence="2 3">
    <name type="scientific">Acrocarpospora macrocephala</name>
    <dbReference type="NCBI Taxonomy" id="150177"/>
    <lineage>
        <taxon>Bacteria</taxon>
        <taxon>Bacillati</taxon>
        <taxon>Actinomycetota</taxon>
        <taxon>Actinomycetes</taxon>
        <taxon>Streptosporangiales</taxon>
        <taxon>Streptosporangiaceae</taxon>
        <taxon>Acrocarpospora</taxon>
    </lineage>
</organism>